<reference evidence="4 5" key="1">
    <citation type="submission" date="2016-03" db="EMBL/GenBank/DDBJ databases">
        <title>Whole genome sequencing of Grifola frondosa 9006-11.</title>
        <authorList>
            <person name="Min B."/>
            <person name="Park H."/>
            <person name="Kim J.-G."/>
            <person name="Cho H."/>
            <person name="Oh Y.-L."/>
            <person name="Kong W.-S."/>
            <person name="Choi I.-G."/>
        </authorList>
    </citation>
    <scope>NUCLEOTIDE SEQUENCE [LARGE SCALE GENOMIC DNA]</scope>
    <source>
        <strain evidence="4 5">9006-11</strain>
    </source>
</reference>
<evidence type="ECO:0000256" key="2">
    <source>
        <dbReference type="SAM" id="MobiDB-lite"/>
    </source>
</evidence>
<feature type="compositionally biased region" description="Basic residues" evidence="2">
    <location>
        <begin position="8"/>
        <end position="23"/>
    </location>
</feature>
<name>A0A1C7LS98_GRIFR</name>
<feature type="domain" description="F-box" evidence="3">
    <location>
        <begin position="59"/>
        <end position="109"/>
    </location>
</feature>
<dbReference type="Pfam" id="PF12937">
    <property type="entry name" value="F-box-like"/>
    <property type="match status" value="1"/>
</dbReference>
<dbReference type="PANTHER" id="PTHR13318">
    <property type="entry name" value="PARTNER OF PAIRED, ISOFORM B-RELATED"/>
    <property type="match status" value="1"/>
</dbReference>
<feature type="coiled-coil region" evidence="1">
    <location>
        <begin position="31"/>
        <end position="58"/>
    </location>
</feature>
<dbReference type="GO" id="GO:0031146">
    <property type="term" value="P:SCF-dependent proteasomal ubiquitin-dependent protein catabolic process"/>
    <property type="evidence" value="ECO:0007669"/>
    <property type="project" value="TreeGrafter"/>
</dbReference>
<dbReference type="Proteomes" id="UP000092993">
    <property type="component" value="Unassembled WGS sequence"/>
</dbReference>
<dbReference type="OMA" id="ERSQACK"/>
<dbReference type="PROSITE" id="PS50181">
    <property type="entry name" value="FBOX"/>
    <property type="match status" value="1"/>
</dbReference>
<accession>A0A1C7LS98</accession>
<evidence type="ECO:0000259" key="3">
    <source>
        <dbReference type="PROSITE" id="PS50181"/>
    </source>
</evidence>
<evidence type="ECO:0000313" key="5">
    <source>
        <dbReference type="Proteomes" id="UP000092993"/>
    </source>
</evidence>
<dbReference type="Gene3D" id="1.20.1280.50">
    <property type="match status" value="1"/>
</dbReference>
<gene>
    <name evidence="4" type="ORF">A0H81_12552</name>
</gene>
<evidence type="ECO:0000256" key="1">
    <source>
        <dbReference type="SAM" id="Coils"/>
    </source>
</evidence>
<dbReference type="AlphaFoldDB" id="A0A1C7LS98"/>
<organism evidence="4 5">
    <name type="scientific">Grifola frondosa</name>
    <name type="common">Maitake</name>
    <name type="synonym">Polyporus frondosus</name>
    <dbReference type="NCBI Taxonomy" id="5627"/>
    <lineage>
        <taxon>Eukaryota</taxon>
        <taxon>Fungi</taxon>
        <taxon>Dikarya</taxon>
        <taxon>Basidiomycota</taxon>
        <taxon>Agaricomycotina</taxon>
        <taxon>Agaricomycetes</taxon>
        <taxon>Polyporales</taxon>
        <taxon>Grifolaceae</taxon>
        <taxon>Grifola</taxon>
    </lineage>
</organism>
<feature type="region of interest" description="Disordered" evidence="2">
    <location>
        <begin position="1"/>
        <end position="27"/>
    </location>
</feature>
<protein>
    <recommendedName>
        <fullName evidence="3">F-box domain-containing protein</fullName>
    </recommendedName>
</protein>
<dbReference type="GO" id="GO:0019005">
    <property type="term" value="C:SCF ubiquitin ligase complex"/>
    <property type="evidence" value="ECO:0007669"/>
    <property type="project" value="TreeGrafter"/>
</dbReference>
<dbReference type="InterPro" id="IPR001810">
    <property type="entry name" value="F-box_dom"/>
</dbReference>
<proteinExistence type="predicted"/>
<keyword evidence="1" id="KW-0175">Coiled coil</keyword>
<dbReference type="OrthoDB" id="3181259at2759"/>
<dbReference type="EMBL" id="LUGG01000024">
    <property type="protein sequence ID" value="OBZ67398.1"/>
    <property type="molecule type" value="Genomic_DNA"/>
</dbReference>
<comment type="caution">
    <text evidence="4">The sequence shown here is derived from an EMBL/GenBank/DDBJ whole genome shotgun (WGS) entry which is preliminary data.</text>
</comment>
<dbReference type="SUPFAM" id="SSF81383">
    <property type="entry name" value="F-box domain"/>
    <property type="match status" value="1"/>
</dbReference>
<dbReference type="SUPFAM" id="SSF52047">
    <property type="entry name" value="RNI-like"/>
    <property type="match status" value="1"/>
</dbReference>
<dbReference type="InterPro" id="IPR036047">
    <property type="entry name" value="F-box-like_dom_sf"/>
</dbReference>
<dbReference type="PANTHER" id="PTHR13318:SF190">
    <property type="entry name" value="PARTNER OF PAIRED, ISOFORM B"/>
    <property type="match status" value="1"/>
</dbReference>
<keyword evidence="5" id="KW-1185">Reference proteome</keyword>
<sequence length="470" mass="52524">MGRPQYRLPRHRGGRGVRSKGFRPRATPPDVVEIDKSVAELEARLEELRIKRSRLLSERALIARVPPEILSRIFEFGVDDNLNFISTLSLVSHYWRNLVLATPSLWTYIVLDPDWGYGRGRAFLRKLRVCLERSQACKLLVDIDSPPRAMLLLPGLCPDWAWMLLVRDHATALGPCLEELYLRIDPTDSDETAPVQFLTQPCPRLNYIVLEHTPLRCIQVDLPALRQLHLVRDQRYHSPSRIAISFKELLAQVKASPALEELRVQSAMFFLDCSEDVFQAAPAPTPIPSLTELSLNLLDAPNVAVFLESTDLPSLTRLAVQMDHTAGEDLHWLALASPQRFPALRHLDLRACTLEGAALVPFVRALHQLPQLTALGLSAPPSGTLGGRIFDLLAAGPSATGSWLLPRLQAICLQSCRDISGHELMRVICARRAAPAEVAEIQYLKIAQCYSLDPEVLEHLRALVPTVRAL</sequence>
<dbReference type="InterPro" id="IPR032675">
    <property type="entry name" value="LRR_dom_sf"/>
</dbReference>
<dbReference type="STRING" id="5627.A0A1C7LS98"/>
<dbReference type="Gene3D" id="3.80.10.10">
    <property type="entry name" value="Ribonuclease Inhibitor"/>
    <property type="match status" value="1"/>
</dbReference>
<evidence type="ECO:0000313" key="4">
    <source>
        <dbReference type="EMBL" id="OBZ67398.1"/>
    </source>
</evidence>